<evidence type="ECO:0000313" key="6">
    <source>
        <dbReference type="Proteomes" id="UP000769156"/>
    </source>
</evidence>
<keyword evidence="1" id="KW-0479">Metal-binding</keyword>
<dbReference type="Pfam" id="PF13484">
    <property type="entry name" value="Fer4_16"/>
    <property type="match status" value="1"/>
</dbReference>
<dbReference type="AlphaFoldDB" id="A0A921HZS4"/>
<evidence type="ECO:0000259" key="4">
    <source>
        <dbReference type="PROSITE" id="PS51379"/>
    </source>
</evidence>
<dbReference type="InterPro" id="IPR017896">
    <property type="entry name" value="4Fe4S_Fe-S-bd"/>
</dbReference>
<dbReference type="InterPro" id="IPR017900">
    <property type="entry name" value="4Fe4S_Fe_S_CS"/>
</dbReference>
<name>A0A921HZS4_9FIRM</name>
<protein>
    <submittedName>
        <fullName evidence="5">Epoxyqueuosine reductase</fullName>
    </submittedName>
</protein>
<reference evidence="5" key="1">
    <citation type="journal article" date="2021" name="PeerJ">
        <title>Extensive microbial diversity within the chicken gut microbiome revealed by metagenomics and culture.</title>
        <authorList>
            <person name="Gilroy R."/>
            <person name="Ravi A."/>
            <person name="Getino M."/>
            <person name="Pursley I."/>
            <person name="Horton D.L."/>
            <person name="Alikhan N.F."/>
            <person name="Baker D."/>
            <person name="Gharbi K."/>
            <person name="Hall N."/>
            <person name="Watson M."/>
            <person name="Adriaenssens E.M."/>
            <person name="Foster-Nyarko E."/>
            <person name="Jarju S."/>
            <person name="Secka A."/>
            <person name="Antonio M."/>
            <person name="Oren A."/>
            <person name="Chaudhuri R.R."/>
            <person name="La Ragione R."/>
            <person name="Hildebrand F."/>
            <person name="Pallen M.J."/>
        </authorList>
    </citation>
    <scope>NUCLEOTIDE SEQUENCE</scope>
    <source>
        <strain evidence="5">ChiSjej5B23-16112</strain>
    </source>
</reference>
<dbReference type="EMBL" id="DYVY01000005">
    <property type="protein sequence ID" value="HJF93182.1"/>
    <property type="molecule type" value="Genomic_DNA"/>
</dbReference>
<keyword evidence="3" id="KW-0411">Iron-sulfur</keyword>
<reference evidence="5" key="2">
    <citation type="submission" date="2021-09" db="EMBL/GenBank/DDBJ databases">
        <authorList>
            <person name="Gilroy R."/>
        </authorList>
    </citation>
    <scope>NUCLEOTIDE SEQUENCE</scope>
    <source>
        <strain evidence="5">ChiSjej5B23-16112</strain>
    </source>
</reference>
<keyword evidence="2" id="KW-0408">Iron</keyword>
<sequence>MENTLWKELKSVLEQEGAALAGCGDLTGIMSRQEHTPPYPVGVAVAVPVPEKIVRQIQDGPTLEYYETYHSLNRKLNEIVLAGEDFLKNRGFRAYAQTTDRVSQDENWITPLPHKTVATRAGLGWIGKSCILVTEAFGSAIRLSSLLTDAPLPCGQPVTSSRCGACRACVDNCPAHALKGTLWSAGMDREALFDKDTCYKKQVELMRQRTGIEADLCGKCFVVCPYTRRYLAREDAEAGR</sequence>
<evidence type="ECO:0000256" key="3">
    <source>
        <dbReference type="ARBA" id="ARBA00023014"/>
    </source>
</evidence>
<dbReference type="Proteomes" id="UP000769156">
    <property type="component" value="Unassembled WGS sequence"/>
</dbReference>
<proteinExistence type="predicted"/>
<dbReference type="PROSITE" id="PS51379">
    <property type="entry name" value="4FE4S_FER_2"/>
    <property type="match status" value="1"/>
</dbReference>
<dbReference type="PANTHER" id="PTHR42827:SF1">
    <property type="entry name" value="IRON-SULFUR CLUSTER-BINDING PROTEIN"/>
    <property type="match status" value="1"/>
</dbReference>
<evidence type="ECO:0000256" key="2">
    <source>
        <dbReference type="ARBA" id="ARBA00023004"/>
    </source>
</evidence>
<dbReference type="PANTHER" id="PTHR42827">
    <property type="entry name" value="IRON-SULFUR CLUSTER-BINDING PROTEIN-RELATED"/>
    <property type="match status" value="1"/>
</dbReference>
<evidence type="ECO:0000313" key="5">
    <source>
        <dbReference type="EMBL" id="HJF93182.1"/>
    </source>
</evidence>
<accession>A0A921HZS4</accession>
<dbReference type="Gene3D" id="3.30.70.20">
    <property type="match status" value="1"/>
</dbReference>
<dbReference type="PROSITE" id="PS00198">
    <property type="entry name" value="4FE4S_FER_1"/>
    <property type="match status" value="1"/>
</dbReference>
<comment type="caution">
    <text evidence="5">The sequence shown here is derived from an EMBL/GenBank/DDBJ whole genome shotgun (WGS) entry which is preliminary data.</text>
</comment>
<feature type="domain" description="4Fe-4S ferredoxin-type" evidence="4">
    <location>
        <begin position="155"/>
        <end position="179"/>
    </location>
</feature>
<dbReference type="GO" id="GO:0046872">
    <property type="term" value="F:metal ion binding"/>
    <property type="evidence" value="ECO:0007669"/>
    <property type="project" value="UniProtKB-KW"/>
</dbReference>
<gene>
    <name evidence="5" type="ORF">K8V82_00115</name>
</gene>
<evidence type="ECO:0000256" key="1">
    <source>
        <dbReference type="ARBA" id="ARBA00022723"/>
    </source>
</evidence>
<dbReference type="SUPFAM" id="SSF54862">
    <property type="entry name" value="4Fe-4S ferredoxins"/>
    <property type="match status" value="1"/>
</dbReference>
<organism evidence="5 6">
    <name type="scientific">Lachnoclostridium phocaeense</name>
    <dbReference type="NCBI Taxonomy" id="1871021"/>
    <lineage>
        <taxon>Bacteria</taxon>
        <taxon>Bacillati</taxon>
        <taxon>Bacillota</taxon>
        <taxon>Clostridia</taxon>
        <taxon>Lachnospirales</taxon>
        <taxon>Lachnospiraceae</taxon>
    </lineage>
</organism>
<dbReference type="GO" id="GO:0051536">
    <property type="term" value="F:iron-sulfur cluster binding"/>
    <property type="evidence" value="ECO:0007669"/>
    <property type="project" value="UniProtKB-KW"/>
</dbReference>